<gene>
    <name evidence="5" type="ORF">C2G38_2132981</name>
</gene>
<comment type="caution">
    <text evidence="5">The sequence shown here is derived from an EMBL/GenBank/DDBJ whole genome shotgun (WGS) entry which is preliminary data.</text>
</comment>
<proteinExistence type="predicted"/>
<reference evidence="5 6" key="1">
    <citation type="submission" date="2018-06" db="EMBL/GenBank/DDBJ databases">
        <title>Comparative genomics reveals the genomic features of Rhizophagus irregularis, R. cerebriforme, R. diaphanum and Gigaspora rosea, and their symbiotic lifestyle signature.</title>
        <authorList>
            <person name="Morin E."/>
            <person name="San Clemente H."/>
            <person name="Chen E.C.H."/>
            <person name="De La Providencia I."/>
            <person name="Hainaut M."/>
            <person name="Kuo A."/>
            <person name="Kohler A."/>
            <person name="Murat C."/>
            <person name="Tang N."/>
            <person name="Roy S."/>
            <person name="Loubradou J."/>
            <person name="Henrissat B."/>
            <person name="Grigoriev I.V."/>
            <person name="Corradi N."/>
            <person name="Roux C."/>
            <person name="Martin F.M."/>
        </authorList>
    </citation>
    <scope>NUCLEOTIDE SEQUENCE [LARGE SCALE GENOMIC DNA]</scope>
    <source>
        <strain evidence="5 6">DAOM 194757</strain>
    </source>
</reference>
<evidence type="ECO:0000313" key="5">
    <source>
        <dbReference type="EMBL" id="RIB07867.1"/>
    </source>
</evidence>
<dbReference type="EMBL" id="QKWP01001590">
    <property type="protein sequence ID" value="RIB07867.1"/>
    <property type="molecule type" value="Genomic_DNA"/>
</dbReference>
<evidence type="ECO:0000259" key="4">
    <source>
        <dbReference type="Pfam" id="PF00303"/>
    </source>
</evidence>
<dbReference type="STRING" id="44941.A0A397UFL2"/>
<dbReference type="InterPro" id="IPR023451">
    <property type="entry name" value="Thymidate_synth/dCMP_Mease_dom"/>
</dbReference>
<dbReference type="GO" id="GO:0005739">
    <property type="term" value="C:mitochondrion"/>
    <property type="evidence" value="ECO:0007669"/>
    <property type="project" value="TreeGrafter"/>
</dbReference>
<dbReference type="EC" id="2.1.1.45" evidence="1"/>
<dbReference type="GO" id="GO:0006231">
    <property type="term" value="P:dTMP biosynthetic process"/>
    <property type="evidence" value="ECO:0007669"/>
    <property type="project" value="InterPro"/>
</dbReference>
<organism evidence="5 6">
    <name type="scientific">Gigaspora rosea</name>
    <dbReference type="NCBI Taxonomy" id="44941"/>
    <lineage>
        <taxon>Eukaryota</taxon>
        <taxon>Fungi</taxon>
        <taxon>Fungi incertae sedis</taxon>
        <taxon>Mucoromycota</taxon>
        <taxon>Glomeromycotina</taxon>
        <taxon>Glomeromycetes</taxon>
        <taxon>Diversisporales</taxon>
        <taxon>Gigasporaceae</taxon>
        <taxon>Gigaspora</taxon>
    </lineage>
</organism>
<evidence type="ECO:0000313" key="6">
    <source>
        <dbReference type="Proteomes" id="UP000266673"/>
    </source>
</evidence>
<dbReference type="Gene3D" id="3.30.572.10">
    <property type="entry name" value="Thymidylate synthase/dCMP hydroxymethylase domain"/>
    <property type="match status" value="2"/>
</dbReference>
<keyword evidence="2 5" id="KW-0489">Methyltransferase</keyword>
<dbReference type="GO" id="GO:0005829">
    <property type="term" value="C:cytosol"/>
    <property type="evidence" value="ECO:0007669"/>
    <property type="project" value="TreeGrafter"/>
</dbReference>
<accession>A0A397UFL2</accession>
<sequence>METTGFFDTKGYKRLDTQKYLQNSHKQEKSEYQYLDLIKRIIKKGESRNNRTGTGTFPIFSPDQLRFSLRDNTLPMLTTKRVFFRGIIEELLWFIRGETDVQKLHEKNIHLLEQNLHFGAKYTNCNNNYDNHSNSADTKKMALLPCHIMVQFYVHSDRSISCYMYQRSCDIGLGVPFNICSYAILTYMLAHMTGLTANELIINMGDAYVYKNHIEGLKEQIQRETYKFLFILFNYFDYNPHKTIKLEMFA</sequence>
<dbReference type="CDD" id="cd00351">
    <property type="entry name" value="TS_Pyrimidine_HMase"/>
    <property type="match status" value="1"/>
</dbReference>
<dbReference type="GO" id="GO:0004799">
    <property type="term" value="F:thymidylate synthase activity"/>
    <property type="evidence" value="ECO:0007669"/>
    <property type="project" value="UniProtKB-EC"/>
</dbReference>
<evidence type="ECO:0000256" key="2">
    <source>
        <dbReference type="ARBA" id="ARBA00022603"/>
    </source>
</evidence>
<dbReference type="PANTHER" id="PTHR11548">
    <property type="entry name" value="THYMIDYLATE SYNTHASE 1"/>
    <property type="match status" value="1"/>
</dbReference>
<protein>
    <recommendedName>
        <fullName evidence="1">thymidylate synthase</fullName>
        <ecNumber evidence="1">2.1.1.45</ecNumber>
    </recommendedName>
</protein>
<dbReference type="SUPFAM" id="SSF55831">
    <property type="entry name" value="Thymidylate synthase/dCMP hydroxymethylase"/>
    <property type="match status" value="1"/>
</dbReference>
<dbReference type="OrthoDB" id="766at2759"/>
<feature type="domain" description="Thymidylate synthase/dCMP hydroxymethylase" evidence="4">
    <location>
        <begin position="134"/>
        <end position="233"/>
    </location>
</feature>
<dbReference type="GO" id="GO:0032259">
    <property type="term" value="P:methylation"/>
    <property type="evidence" value="ECO:0007669"/>
    <property type="project" value="UniProtKB-KW"/>
</dbReference>
<keyword evidence="3" id="KW-0808">Transferase</keyword>
<keyword evidence="6" id="KW-1185">Reference proteome</keyword>
<dbReference type="PANTHER" id="PTHR11548:SF2">
    <property type="entry name" value="THYMIDYLATE SYNTHASE"/>
    <property type="match status" value="1"/>
</dbReference>
<evidence type="ECO:0000256" key="3">
    <source>
        <dbReference type="ARBA" id="ARBA00022679"/>
    </source>
</evidence>
<evidence type="ECO:0000256" key="1">
    <source>
        <dbReference type="ARBA" id="ARBA00011947"/>
    </source>
</evidence>
<dbReference type="InterPro" id="IPR045097">
    <property type="entry name" value="Thymidate_synth/dCMP_Mease"/>
</dbReference>
<dbReference type="AlphaFoldDB" id="A0A397UFL2"/>
<dbReference type="Pfam" id="PF00303">
    <property type="entry name" value="Thymidylat_synt"/>
    <property type="match status" value="2"/>
</dbReference>
<feature type="domain" description="Thymidylate synthase/dCMP hydroxymethylase" evidence="4">
    <location>
        <begin position="33"/>
        <end position="113"/>
    </location>
</feature>
<dbReference type="InterPro" id="IPR000398">
    <property type="entry name" value="Thymidylate_synthase"/>
</dbReference>
<dbReference type="NCBIfam" id="TIGR03284">
    <property type="entry name" value="thym_sym"/>
    <property type="match status" value="1"/>
</dbReference>
<dbReference type="InterPro" id="IPR036926">
    <property type="entry name" value="Thymidate_synth/dCMP_Mease_sf"/>
</dbReference>
<name>A0A397UFL2_9GLOM</name>
<dbReference type="Proteomes" id="UP000266673">
    <property type="component" value="Unassembled WGS sequence"/>
</dbReference>